<accession>A0ABT0TJF1</accession>
<dbReference type="InterPro" id="IPR025345">
    <property type="entry name" value="DUF4249"/>
</dbReference>
<comment type="caution">
    <text evidence="1">The sequence shown here is derived from an EMBL/GenBank/DDBJ whole genome shotgun (WGS) entry which is preliminary data.</text>
</comment>
<dbReference type="Pfam" id="PF14054">
    <property type="entry name" value="DUF4249"/>
    <property type="match status" value="1"/>
</dbReference>
<evidence type="ECO:0000313" key="2">
    <source>
        <dbReference type="Proteomes" id="UP001203342"/>
    </source>
</evidence>
<dbReference type="EMBL" id="JAMLJN010000012">
    <property type="protein sequence ID" value="MCL9771098.1"/>
    <property type="molecule type" value="Genomic_DNA"/>
</dbReference>
<protein>
    <submittedName>
        <fullName evidence="1">DUF4249 domain-containing protein</fullName>
    </submittedName>
</protein>
<organism evidence="1 2">
    <name type="scientific">Flavobacterium fragile</name>
    <dbReference type="NCBI Taxonomy" id="2949085"/>
    <lineage>
        <taxon>Bacteria</taxon>
        <taxon>Pseudomonadati</taxon>
        <taxon>Bacteroidota</taxon>
        <taxon>Flavobacteriia</taxon>
        <taxon>Flavobacteriales</taxon>
        <taxon>Flavobacteriaceae</taxon>
        <taxon>Flavobacterium</taxon>
    </lineage>
</organism>
<evidence type="ECO:0000313" key="1">
    <source>
        <dbReference type="EMBL" id="MCL9771098.1"/>
    </source>
</evidence>
<keyword evidence="2" id="KW-1185">Reference proteome</keyword>
<dbReference type="Proteomes" id="UP001203342">
    <property type="component" value="Unassembled WGS sequence"/>
</dbReference>
<reference evidence="1 2" key="1">
    <citation type="submission" date="2022-05" db="EMBL/GenBank/DDBJ databases">
        <title>Flavobacterium sp., isolated from activated sludge.</title>
        <authorList>
            <person name="Ran Q."/>
        </authorList>
    </citation>
    <scope>NUCLEOTIDE SEQUENCE [LARGE SCALE GENOMIC DNA]</scope>
    <source>
        <strain evidence="1 2">HXWNR69</strain>
    </source>
</reference>
<dbReference type="PROSITE" id="PS51257">
    <property type="entry name" value="PROKAR_LIPOPROTEIN"/>
    <property type="match status" value="1"/>
</dbReference>
<dbReference type="RefSeq" id="WP_250583017.1">
    <property type="nucleotide sequence ID" value="NZ_JAMLJN010000012.1"/>
</dbReference>
<proteinExistence type="predicted"/>
<name>A0ABT0TJF1_9FLAO</name>
<sequence>MKKILLYILLLSTTIFTSCEEVVTLDLSNAEPRLVIDAVIKWKKGTSGENQTIKLSLTNDFYSSDILTANGAIVTITNSTNTVFNFTEVPNTGEYICSNFQPVIGETYRLEILYDGQIFTATNTLFATPSIENITQETVSGFGGDEEIQIKYFFQDNGNEENYYVLKVINPNKRIPEFGVVSDEFFQGNMMFGFYSSSELQPNLPLELNVQGVSRGYYNYMNQLTTIAGSGSGNPFTTPPATVRGNIVNQTNIDNYALGYFHLSEIDTVNYLVQ</sequence>
<gene>
    <name evidence="1" type="ORF">NAT47_11795</name>
</gene>